<protein>
    <submittedName>
        <fullName evidence="2">Uncharacterized protein</fullName>
    </submittedName>
</protein>
<evidence type="ECO:0000256" key="1">
    <source>
        <dbReference type="SAM" id="MobiDB-lite"/>
    </source>
</evidence>
<evidence type="ECO:0000313" key="2">
    <source>
        <dbReference type="EMBL" id="KAF5827364.1"/>
    </source>
</evidence>
<feature type="region of interest" description="Disordered" evidence="1">
    <location>
        <begin position="47"/>
        <end position="75"/>
    </location>
</feature>
<proteinExistence type="predicted"/>
<organism evidence="2 3">
    <name type="scientific">Dunaliella salina</name>
    <name type="common">Green alga</name>
    <name type="synonym">Protococcus salinus</name>
    <dbReference type="NCBI Taxonomy" id="3046"/>
    <lineage>
        <taxon>Eukaryota</taxon>
        <taxon>Viridiplantae</taxon>
        <taxon>Chlorophyta</taxon>
        <taxon>core chlorophytes</taxon>
        <taxon>Chlorophyceae</taxon>
        <taxon>CS clade</taxon>
        <taxon>Chlamydomonadales</taxon>
        <taxon>Dunaliellaceae</taxon>
        <taxon>Dunaliella</taxon>
    </lineage>
</organism>
<dbReference type="EMBL" id="MU070520">
    <property type="protein sequence ID" value="KAF5827364.1"/>
    <property type="molecule type" value="Genomic_DNA"/>
</dbReference>
<name>A0ABQ7FYC6_DUNSA</name>
<reference evidence="2" key="1">
    <citation type="submission" date="2017-08" db="EMBL/GenBank/DDBJ databases">
        <authorList>
            <person name="Polle J.E."/>
            <person name="Barry K."/>
            <person name="Cushman J."/>
            <person name="Schmutz J."/>
            <person name="Tran D."/>
            <person name="Hathwaick L.T."/>
            <person name="Yim W.C."/>
            <person name="Jenkins J."/>
            <person name="Mckie-Krisberg Z.M."/>
            <person name="Prochnik S."/>
            <person name="Lindquist E."/>
            <person name="Dockter R.B."/>
            <person name="Adam C."/>
            <person name="Molina H."/>
            <person name="Bunkerborg J."/>
            <person name="Jin E."/>
            <person name="Buchheim M."/>
            <person name="Magnuson J."/>
        </authorList>
    </citation>
    <scope>NUCLEOTIDE SEQUENCE</scope>
    <source>
        <strain evidence="2">CCAP 19/18</strain>
    </source>
</reference>
<feature type="compositionally biased region" description="Basic and acidic residues" evidence="1">
    <location>
        <begin position="428"/>
        <end position="438"/>
    </location>
</feature>
<comment type="caution">
    <text evidence="2">The sequence shown here is derived from an EMBL/GenBank/DDBJ whole genome shotgun (WGS) entry which is preliminary data.</text>
</comment>
<feature type="region of interest" description="Disordered" evidence="1">
    <location>
        <begin position="414"/>
        <end position="465"/>
    </location>
</feature>
<feature type="compositionally biased region" description="Low complexity" evidence="1">
    <location>
        <begin position="47"/>
        <end position="57"/>
    </location>
</feature>
<keyword evidence="3" id="KW-1185">Reference proteome</keyword>
<feature type="non-terminal residue" evidence="2">
    <location>
        <position position="598"/>
    </location>
</feature>
<evidence type="ECO:0000313" key="3">
    <source>
        <dbReference type="Proteomes" id="UP000815325"/>
    </source>
</evidence>
<accession>A0ABQ7FYC6</accession>
<gene>
    <name evidence="2" type="ORF">DUNSADRAFT_786</name>
</gene>
<dbReference type="Proteomes" id="UP000815325">
    <property type="component" value="Unassembled WGS sequence"/>
</dbReference>
<feature type="compositionally biased region" description="Polar residues" evidence="1">
    <location>
        <begin position="442"/>
        <end position="451"/>
    </location>
</feature>
<sequence>MESASLPFALFFSSRALHTLFYCLQGQRLDLRDPMLGFNAVAHFGSSSQPGPSAGPSNQTIQPPPSNTSAPRPISHHKLLDSFRDRLLSVLCVHPKLPTNELPRAYSAKYHDNMPDPISLGFPNMTGMLRAFPSECSEEDEPAPSSERTKQFVRLAPHWDGLRAALEKRREELIAANDVSKLLEWLRDETGKNDAQLGLAPPQRFPYLRDLMRLEQSVEVCIGCYLAERLLAASIWDLEQYICRNKEVESFDQLRLGPLVSHHMVWFWFRPTFSGCTAPQVSLSHVASALKRAKDRKRLNLEPADVEKELCKTFRVTSQHDLGVKIPVGTYLGWPITCLKRAREVEQCAIEAAFAPMAEQIQAQAKARAESQRQQLYQQAKENLCKEMQAALKKNPTIMDGAAKRAMERLGVQARKVTKPSKGQPGQDGHEAGQHGEQEGANSQASASTAQPAWHGMDGDEDAQRAPMHPQISVEGLVQVVERLGAGCGTSHASLADLERRVLAHYEGAPHFGALCAGVPSLLQLLEQRPGLAAMLASTEEEGSAAQGRPAVSMAQLLRATAQAVDAYRATHQSTALGEHRAEGTDEEFWVAQAICMQ</sequence>